<gene>
    <name evidence="6" type="ORF">MUY34_12965</name>
</gene>
<evidence type="ECO:0000256" key="1">
    <source>
        <dbReference type="ARBA" id="ARBA00022729"/>
    </source>
</evidence>
<dbReference type="InterPro" id="IPR013517">
    <property type="entry name" value="FG-GAP"/>
</dbReference>
<name>A0ABT0HAZ5_9FLAO</name>
<dbReference type="InterPro" id="IPR028994">
    <property type="entry name" value="Integrin_alpha_N"/>
</dbReference>
<protein>
    <submittedName>
        <fullName evidence="6">T9SS type A sorting domain-containing protein</fullName>
    </submittedName>
</protein>
<evidence type="ECO:0000313" key="6">
    <source>
        <dbReference type="EMBL" id="MCK8481535.1"/>
    </source>
</evidence>
<dbReference type="Pfam" id="PF14312">
    <property type="entry name" value="FG-GAP_2"/>
    <property type="match status" value="7"/>
</dbReference>
<dbReference type="PANTHER" id="PTHR36220">
    <property type="entry name" value="UNNAMED PRODUCT"/>
    <property type="match status" value="1"/>
</dbReference>
<organism evidence="6 7">
    <name type="scientific">Psychroserpens algicola</name>
    <dbReference type="NCBI Taxonomy" id="1719034"/>
    <lineage>
        <taxon>Bacteria</taxon>
        <taxon>Pseudomonadati</taxon>
        <taxon>Bacteroidota</taxon>
        <taxon>Flavobacteriia</taxon>
        <taxon>Flavobacteriales</taxon>
        <taxon>Flavobacteriaceae</taxon>
        <taxon>Psychroserpens</taxon>
    </lineage>
</organism>
<dbReference type="SMART" id="SM00191">
    <property type="entry name" value="Int_alpha"/>
    <property type="match status" value="4"/>
</dbReference>
<keyword evidence="3" id="KW-0325">Glycoprotein</keyword>
<feature type="signal peptide" evidence="4">
    <location>
        <begin position="1"/>
        <end position="21"/>
    </location>
</feature>
<dbReference type="NCBIfam" id="TIGR04183">
    <property type="entry name" value="Por_Secre_tail"/>
    <property type="match status" value="1"/>
</dbReference>
<proteinExistence type="predicted"/>
<evidence type="ECO:0000256" key="4">
    <source>
        <dbReference type="SAM" id="SignalP"/>
    </source>
</evidence>
<dbReference type="Gene3D" id="2.130.10.130">
    <property type="entry name" value="Integrin alpha, N-terminal"/>
    <property type="match status" value="2"/>
</dbReference>
<evidence type="ECO:0000256" key="2">
    <source>
        <dbReference type="ARBA" id="ARBA00022737"/>
    </source>
</evidence>
<feature type="chain" id="PRO_5046702280" evidence="4">
    <location>
        <begin position="22"/>
        <end position="532"/>
    </location>
</feature>
<dbReference type="InterPro" id="IPR026444">
    <property type="entry name" value="Secre_tail"/>
</dbReference>
<dbReference type="PANTHER" id="PTHR36220:SF1">
    <property type="entry name" value="GAMMA TUBULIN COMPLEX COMPONENT C-TERMINAL DOMAIN-CONTAINING PROTEIN"/>
    <property type="match status" value="1"/>
</dbReference>
<evidence type="ECO:0000313" key="7">
    <source>
        <dbReference type="Proteomes" id="UP001203687"/>
    </source>
</evidence>
<dbReference type="SUPFAM" id="SSF69318">
    <property type="entry name" value="Integrin alpha N-terminal domain"/>
    <property type="match status" value="1"/>
</dbReference>
<dbReference type="RefSeq" id="WP_248413420.1">
    <property type="nucleotide sequence ID" value="NZ_JALPQF010000013.1"/>
</dbReference>
<dbReference type="Proteomes" id="UP001203687">
    <property type="component" value="Unassembled WGS sequence"/>
</dbReference>
<keyword evidence="2" id="KW-0677">Repeat</keyword>
<dbReference type="Pfam" id="PF18962">
    <property type="entry name" value="Por_Secre_tail"/>
    <property type="match status" value="1"/>
</dbReference>
<keyword evidence="7" id="KW-1185">Reference proteome</keyword>
<evidence type="ECO:0000256" key="3">
    <source>
        <dbReference type="ARBA" id="ARBA00023180"/>
    </source>
</evidence>
<keyword evidence="1 4" id="KW-0732">Signal</keyword>
<comment type="caution">
    <text evidence="6">The sequence shown here is derived from an EMBL/GenBank/DDBJ whole genome shotgun (WGS) entry which is preliminary data.</text>
</comment>
<feature type="domain" description="Secretion system C-terminal sorting" evidence="5">
    <location>
        <begin position="460"/>
        <end position="524"/>
    </location>
</feature>
<dbReference type="EMBL" id="JALPQF010000013">
    <property type="protein sequence ID" value="MCK8481535.1"/>
    <property type="molecule type" value="Genomic_DNA"/>
</dbReference>
<dbReference type="InterPro" id="IPR013519">
    <property type="entry name" value="Int_alpha_beta-p"/>
</dbReference>
<evidence type="ECO:0000259" key="5">
    <source>
        <dbReference type="Pfam" id="PF18962"/>
    </source>
</evidence>
<accession>A0ABT0HAZ5</accession>
<sequence>MNRILLVILSLIFINTGAAQGWGQTQKIVASDRASADVFGWAVAIQGDIAIVSARDEEEQASDGGAVYIYFKDNSGNWNQTQKLFSLNQNQFDRFGQSLAIDGNYLIVGARGQDYDENNANFQNAAGAAYIFEKDGSGNWSQIQKIVASDRGETFQPVFGETVAISGNYIVVNKPTEMTGLEGQPNLAGAGACYVFERNTNGSWEEVQKLVSPDRDQGERWGDFSTAISGNTIVVGCSLETLDASGGNELASAGAAYIFERDSNGVWNEVQKLVASDREVGDTFGRSVAIDGDYLVVGADFEDAIANAAGAAYVFKRDSNGNWNEMQKITASNGATSDRFGVSIDIEGDRIIVGCPFRSFMVGSTNVPSGGGAYIFERNDADVWNEVQYNYAMDRAQGDKFGNSVAISNGFALVGAFEEDEDENGENTLNQAGSAYIFDANEPNTLSVTSLNSKSRIQAYPNPVDNMLYINLGQLAETTTVTIQSILGQKINSHDYQNVEVIALPFHLSKGMYLVEIKINHEITSVLKLVKQ</sequence>
<reference evidence="6" key="1">
    <citation type="submission" date="2022-04" db="EMBL/GenBank/DDBJ databases">
        <authorList>
            <person name="Ren T."/>
        </authorList>
    </citation>
    <scope>NUCLEOTIDE SEQUENCE</scope>
    <source>
        <strain evidence="6">F63249</strain>
    </source>
</reference>